<comment type="cofactor">
    <cofactor evidence="1">
        <name>Mg(2+)</name>
        <dbReference type="ChEBI" id="CHEBI:18420"/>
    </cofactor>
</comment>
<proteinExistence type="inferred from homology"/>
<comment type="similarity">
    <text evidence="2">Belongs to the HAD-like hydrolase superfamily. CbbY/CbbZ/Gph/YieH family.</text>
</comment>
<dbReference type="InterPro" id="IPR006439">
    <property type="entry name" value="HAD-SF_hydro_IA"/>
</dbReference>
<dbReference type="STRING" id="1123029.SAMN02745172_03657"/>
<dbReference type="InterPro" id="IPR023198">
    <property type="entry name" value="PGP-like_dom2"/>
</dbReference>
<keyword evidence="3" id="KW-0479">Metal-binding</keyword>
<dbReference type="SFLD" id="SFLDG01129">
    <property type="entry name" value="C1.5:_HAD__Beta-PGM__Phosphata"/>
    <property type="match status" value="1"/>
</dbReference>
<gene>
    <name evidence="5" type="ORF">SAMN02745172_03657</name>
</gene>
<protein>
    <submittedName>
        <fullName evidence="5">Haloacid dehalogenase superfamily, subfamily IA, variant 3 with third motif having DD or ED</fullName>
    </submittedName>
</protein>
<dbReference type="NCBIfam" id="TIGR01509">
    <property type="entry name" value="HAD-SF-IA-v3"/>
    <property type="match status" value="1"/>
</dbReference>
<accession>A0A1M7ZQ28</accession>
<dbReference type="Proteomes" id="UP000186406">
    <property type="component" value="Unassembled WGS sequence"/>
</dbReference>
<dbReference type="SUPFAM" id="SSF56784">
    <property type="entry name" value="HAD-like"/>
    <property type="match status" value="1"/>
</dbReference>
<evidence type="ECO:0000313" key="5">
    <source>
        <dbReference type="EMBL" id="SHO66995.1"/>
    </source>
</evidence>
<dbReference type="Pfam" id="PF00702">
    <property type="entry name" value="Hydrolase"/>
    <property type="match status" value="1"/>
</dbReference>
<evidence type="ECO:0000256" key="3">
    <source>
        <dbReference type="ARBA" id="ARBA00022723"/>
    </source>
</evidence>
<evidence type="ECO:0000256" key="1">
    <source>
        <dbReference type="ARBA" id="ARBA00001946"/>
    </source>
</evidence>
<dbReference type="InterPro" id="IPR036412">
    <property type="entry name" value="HAD-like_sf"/>
</dbReference>
<sequence length="222" mass="23541">MPFSLLICDCDGVLVDSELLACRVDAEELARRGFHDYPLEAILTRFAGVSQADFTATVERETGRALGDDFADAVALRVTELLHLELKPLPHAADVLSSLALAKCVASSSAPAKLDLALTVTGLKPLFVPHIFSSVLVERGKPAPDLFLHAARAFDIPADRCCVIEDSVAGVHAARSAGMKVIGFTGGAHCGPDHAGRLREHGASATVHDWSEVPVTLERLTG</sequence>
<dbReference type="SFLD" id="SFLDS00003">
    <property type="entry name" value="Haloacid_Dehalogenase"/>
    <property type="match status" value="1"/>
</dbReference>
<dbReference type="GO" id="GO:0003824">
    <property type="term" value="F:catalytic activity"/>
    <property type="evidence" value="ECO:0007669"/>
    <property type="project" value="UniProtKB-ARBA"/>
</dbReference>
<dbReference type="InterPro" id="IPR051600">
    <property type="entry name" value="Beta-PGM-like"/>
</dbReference>
<dbReference type="Gene3D" id="1.10.150.240">
    <property type="entry name" value="Putative phosphatase, domain 2"/>
    <property type="match status" value="1"/>
</dbReference>
<dbReference type="Gene3D" id="3.40.50.1000">
    <property type="entry name" value="HAD superfamily/HAD-like"/>
    <property type="match status" value="1"/>
</dbReference>
<dbReference type="OrthoDB" id="9797743at2"/>
<name>A0A1M7ZQ28_9HYPH</name>
<reference evidence="5 6" key="1">
    <citation type="submission" date="2016-12" db="EMBL/GenBank/DDBJ databases">
        <authorList>
            <person name="Song W.-J."/>
            <person name="Kurnit D.M."/>
        </authorList>
    </citation>
    <scope>NUCLEOTIDE SEQUENCE [LARGE SCALE GENOMIC DNA]</scope>
    <source>
        <strain evidence="5 6">DSM 19599</strain>
    </source>
</reference>
<evidence type="ECO:0000256" key="2">
    <source>
        <dbReference type="ARBA" id="ARBA00006171"/>
    </source>
</evidence>
<dbReference type="GO" id="GO:0046872">
    <property type="term" value="F:metal ion binding"/>
    <property type="evidence" value="ECO:0007669"/>
    <property type="project" value="UniProtKB-KW"/>
</dbReference>
<evidence type="ECO:0000313" key="6">
    <source>
        <dbReference type="Proteomes" id="UP000186406"/>
    </source>
</evidence>
<dbReference type="PANTHER" id="PTHR46193:SF10">
    <property type="entry name" value="6-PHOSPHOGLUCONATE PHOSPHATASE"/>
    <property type="match status" value="1"/>
</dbReference>
<dbReference type="RefSeq" id="WP_073631370.1">
    <property type="nucleotide sequence ID" value="NZ_FRXO01000009.1"/>
</dbReference>
<dbReference type="InterPro" id="IPR023214">
    <property type="entry name" value="HAD_sf"/>
</dbReference>
<dbReference type="AlphaFoldDB" id="A0A1M7ZQ28"/>
<evidence type="ECO:0000256" key="4">
    <source>
        <dbReference type="ARBA" id="ARBA00022842"/>
    </source>
</evidence>
<keyword evidence="4" id="KW-0460">Magnesium</keyword>
<dbReference type="CDD" id="cd07526">
    <property type="entry name" value="HAD_BPGM_like"/>
    <property type="match status" value="1"/>
</dbReference>
<dbReference type="EMBL" id="FRXO01000009">
    <property type="protein sequence ID" value="SHO66995.1"/>
    <property type="molecule type" value="Genomic_DNA"/>
</dbReference>
<organism evidence="5 6">
    <name type="scientific">Pseudoxanthobacter soli DSM 19599</name>
    <dbReference type="NCBI Taxonomy" id="1123029"/>
    <lineage>
        <taxon>Bacteria</taxon>
        <taxon>Pseudomonadati</taxon>
        <taxon>Pseudomonadota</taxon>
        <taxon>Alphaproteobacteria</taxon>
        <taxon>Hyphomicrobiales</taxon>
        <taxon>Segnochrobactraceae</taxon>
        <taxon>Pseudoxanthobacter</taxon>
    </lineage>
</organism>
<keyword evidence="6" id="KW-1185">Reference proteome</keyword>
<dbReference type="PANTHER" id="PTHR46193">
    <property type="entry name" value="6-PHOSPHOGLUCONATE PHOSPHATASE"/>
    <property type="match status" value="1"/>
</dbReference>